<evidence type="ECO:0000259" key="5">
    <source>
        <dbReference type="PROSITE" id="PS50977"/>
    </source>
</evidence>
<evidence type="ECO:0000313" key="6">
    <source>
        <dbReference type="EMBL" id="TDP96791.1"/>
    </source>
</evidence>
<sequence length="214" mass="23707">MQPMTENVKPRAARTRATRLRIVRAATELFVANGYAATTLEEIARRAEVAVQTVYFHFGNKRTVLKEAVDVAAVGDDEPVPVLARPDAERARAEQDPRRAIELWTEFGREILTRVGPIMNVVRDAAAVDPDMAAQWAENNAQNASAFRVLATQLDAMSALRVPVDEAVDILCALSGLDMYLLLRSRGWSPQRWERFVVDSLAHALLTTDPATPD</sequence>
<dbReference type="EMBL" id="SNXZ01000004">
    <property type="protein sequence ID" value="TDP96791.1"/>
    <property type="molecule type" value="Genomic_DNA"/>
</dbReference>
<dbReference type="InterPro" id="IPR001647">
    <property type="entry name" value="HTH_TetR"/>
</dbReference>
<gene>
    <name evidence="6" type="ORF">EV186_104779</name>
</gene>
<reference evidence="6 7" key="1">
    <citation type="submission" date="2019-03" db="EMBL/GenBank/DDBJ databases">
        <title>Genomic Encyclopedia of Type Strains, Phase IV (KMG-IV): sequencing the most valuable type-strain genomes for metagenomic binning, comparative biology and taxonomic classification.</title>
        <authorList>
            <person name="Goeker M."/>
        </authorList>
    </citation>
    <scope>NUCLEOTIDE SEQUENCE [LARGE SCALE GENOMIC DNA]</scope>
    <source>
        <strain evidence="6 7">DSM 45361</strain>
    </source>
</reference>
<feature type="domain" description="HTH tetR-type" evidence="5">
    <location>
        <begin position="16"/>
        <end position="76"/>
    </location>
</feature>
<keyword evidence="1" id="KW-0805">Transcription regulation</keyword>
<name>A0A4R6SAE2_LABRH</name>
<feature type="DNA-binding region" description="H-T-H motif" evidence="4">
    <location>
        <begin position="39"/>
        <end position="58"/>
    </location>
</feature>
<dbReference type="GO" id="GO:0003700">
    <property type="term" value="F:DNA-binding transcription factor activity"/>
    <property type="evidence" value="ECO:0007669"/>
    <property type="project" value="TreeGrafter"/>
</dbReference>
<dbReference type="AlphaFoldDB" id="A0A4R6SAE2"/>
<keyword evidence="3" id="KW-0804">Transcription</keyword>
<accession>A0A4R6SAE2</accession>
<dbReference type="InterPro" id="IPR050109">
    <property type="entry name" value="HTH-type_TetR-like_transc_reg"/>
</dbReference>
<protein>
    <submittedName>
        <fullName evidence="6">TetR family transcriptional regulator</fullName>
    </submittedName>
</protein>
<dbReference type="PRINTS" id="PR00455">
    <property type="entry name" value="HTHTETR"/>
</dbReference>
<keyword evidence="2 4" id="KW-0238">DNA-binding</keyword>
<dbReference type="PROSITE" id="PS50977">
    <property type="entry name" value="HTH_TETR_2"/>
    <property type="match status" value="1"/>
</dbReference>
<dbReference type="OrthoDB" id="4823039at2"/>
<dbReference type="SUPFAM" id="SSF46689">
    <property type="entry name" value="Homeodomain-like"/>
    <property type="match status" value="1"/>
</dbReference>
<dbReference type="Gene3D" id="1.10.357.10">
    <property type="entry name" value="Tetracycline Repressor, domain 2"/>
    <property type="match status" value="1"/>
</dbReference>
<dbReference type="PANTHER" id="PTHR30055:SF234">
    <property type="entry name" value="HTH-TYPE TRANSCRIPTIONAL REGULATOR BETI"/>
    <property type="match status" value="1"/>
</dbReference>
<comment type="caution">
    <text evidence="6">The sequence shown here is derived from an EMBL/GenBank/DDBJ whole genome shotgun (WGS) entry which is preliminary data.</text>
</comment>
<evidence type="ECO:0000256" key="4">
    <source>
        <dbReference type="PROSITE-ProRule" id="PRU00335"/>
    </source>
</evidence>
<evidence type="ECO:0000256" key="2">
    <source>
        <dbReference type="ARBA" id="ARBA00023125"/>
    </source>
</evidence>
<dbReference type="Proteomes" id="UP000295444">
    <property type="component" value="Unassembled WGS sequence"/>
</dbReference>
<evidence type="ECO:0000313" key="7">
    <source>
        <dbReference type="Proteomes" id="UP000295444"/>
    </source>
</evidence>
<dbReference type="PANTHER" id="PTHR30055">
    <property type="entry name" value="HTH-TYPE TRANSCRIPTIONAL REGULATOR RUTR"/>
    <property type="match status" value="1"/>
</dbReference>
<evidence type="ECO:0000256" key="1">
    <source>
        <dbReference type="ARBA" id="ARBA00023015"/>
    </source>
</evidence>
<keyword evidence="7" id="KW-1185">Reference proteome</keyword>
<dbReference type="Pfam" id="PF00440">
    <property type="entry name" value="TetR_N"/>
    <property type="match status" value="1"/>
</dbReference>
<dbReference type="InterPro" id="IPR009057">
    <property type="entry name" value="Homeodomain-like_sf"/>
</dbReference>
<evidence type="ECO:0000256" key="3">
    <source>
        <dbReference type="ARBA" id="ARBA00023163"/>
    </source>
</evidence>
<dbReference type="GO" id="GO:0000976">
    <property type="term" value="F:transcription cis-regulatory region binding"/>
    <property type="evidence" value="ECO:0007669"/>
    <property type="project" value="TreeGrafter"/>
</dbReference>
<proteinExistence type="predicted"/>
<organism evidence="6 7">
    <name type="scientific">Labedaea rhizosphaerae</name>
    <dbReference type="NCBI Taxonomy" id="598644"/>
    <lineage>
        <taxon>Bacteria</taxon>
        <taxon>Bacillati</taxon>
        <taxon>Actinomycetota</taxon>
        <taxon>Actinomycetes</taxon>
        <taxon>Pseudonocardiales</taxon>
        <taxon>Pseudonocardiaceae</taxon>
        <taxon>Labedaea</taxon>
    </lineage>
</organism>